<dbReference type="Pfam" id="PF13302">
    <property type="entry name" value="Acetyltransf_3"/>
    <property type="match status" value="1"/>
</dbReference>
<sequence length="172" mass="18956">MIKSLHTSRLIVRRFAPGDLADFCAYQADPKVREFQRGDAMSVGQAMSYLSAQSTIDERKVGAWHGYAVEQKESGTVIGDIGVFLATHFEGDVGSQFHPAYHRQGYGYEAASAFLTYLFEDLGLRRVTAGCDQANTASRALLTRLGAQQRKPSGTRADCSFELVRAEWLAGR</sequence>
<dbReference type="PANTHER" id="PTHR43792:SF1">
    <property type="entry name" value="N-ACETYLTRANSFERASE DOMAIN-CONTAINING PROTEIN"/>
    <property type="match status" value="1"/>
</dbReference>
<dbReference type="PROSITE" id="PS51186">
    <property type="entry name" value="GNAT"/>
    <property type="match status" value="1"/>
</dbReference>
<keyword evidence="3" id="KW-1185">Reference proteome</keyword>
<dbReference type="InterPro" id="IPR000182">
    <property type="entry name" value="GNAT_dom"/>
</dbReference>
<dbReference type="GO" id="GO:0016747">
    <property type="term" value="F:acyltransferase activity, transferring groups other than amino-acyl groups"/>
    <property type="evidence" value="ECO:0007669"/>
    <property type="project" value="InterPro"/>
</dbReference>
<dbReference type="EMBL" id="MLCF01000002">
    <property type="protein sequence ID" value="OIV39429.1"/>
    <property type="molecule type" value="Genomic_DNA"/>
</dbReference>
<accession>A0A1J7BLF4</accession>
<dbReference type="RefSeq" id="WP_071654632.1">
    <property type="nucleotide sequence ID" value="NZ_MLCF01000002.1"/>
</dbReference>
<protein>
    <recommendedName>
        <fullName evidence="1">N-acetyltransferase domain-containing protein</fullName>
    </recommendedName>
</protein>
<dbReference type="InterPro" id="IPR016181">
    <property type="entry name" value="Acyl_CoA_acyltransferase"/>
</dbReference>
<dbReference type="AlphaFoldDB" id="A0A1J7BLF4"/>
<dbReference type="Proteomes" id="UP000243342">
    <property type="component" value="Unassembled WGS sequence"/>
</dbReference>
<reference evidence="2 3" key="1">
    <citation type="submission" date="2016-10" db="EMBL/GenBank/DDBJ databases">
        <title>Genome sequence of Streptomyces gilvigriseus MUSC 26.</title>
        <authorList>
            <person name="Lee L.-H."/>
            <person name="Ser H.-L."/>
        </authorList>
    </citation>
    <scope>NUCLEOTIDE SEQUENCE [LARGE SCALE GENOMIC DNA]</scope>
    <source>
        <strain evidence="2 3">MUSC 26</strain>
    </source>
</reference>
<comment type="caution">
    <text evidence="2">The sequence shown here is derived from an EMBL/GenBank/DDBJ whole genome shotgun (WGS) entry which is preliminary data.</text>
</comment>
<dbReference type="InterPro" id="IPR051531">
    <property type="entry name" value="N-acetyltransferase"/>
</dbReference>
<evidence type="ECO:0000313" key="3">
    <source>
        <dbReference type="Proteomes" id="UP000243342"/>
    </source>
</evidence>
<evidence type="ECO:0000313" key="2">
    <source>
        <dbReference type="EMBL" id="OIV39429.1"/>
    </source>
</evidence>
<organism evidence="2 3">
    <name type="scientific">Mangrovactinospora gilvigrisea</name>
    <dbReference type="NCBI Taxonomy" id="1428644"/>
    <lineage>
        <taxon>Bacteria</taxon>
        <taxon>Bacillati</taxon>
        <taxon>Actinomycetota</taxon>
        <taxon>Actinomycetes</taxon>
        <taxon>Kitasatosporales</taxon>
        <taxon>Streptomycetaceae</taxon>
        <taxon>Mangrovactinospora</taxon>
    </lineage>
</organism>
<proteinExistence type="predicted"/>
<feature type="domain" description="N-acetyltransferase" evidence="1">
    <location>
        <begin position="10"/>
        <end position="170"/>
    </location>
</feature>
<dbReference type="PANTHER" id="PTHR43792">
    <property type="entry name" value="GNAT FAMILY, PUTATIVE (AFU_ORTHOLOGUE AFUA_3G00765)-RELATED-RELATED"/>
    <property type="match status" value="1"/>
</dbReference>
<dbReference type="Gene3D" id="3.40.630.30">
    <property type="match status" value="1"/>
</dbReference>
<gene>
    <name evidence="2" type="ORF">BIV57_00905</name>
</gene>
<dbReference type="SUPFAM" id="SSF55729">
    <property type="entry name" value="Acyl-CoA N-acyltransferases (Nat)"/>
    <property type="match status" value="1"/>
</dbReference>
<evidence type="ECO:0000259" key="1">
    <source>
        <dbReference type="PROSITE" id="PS51186"/>
    </source>
</evidence>
<dbReference type="STRING" id="1428644.BIV57_00905"/>
<name>A0A1J7BLF4_9ACTN</name>